<keyword evidence="4" id="KW-0256">Endoplasmic reticulum</keyword>
<dbReference type="Gene3D" id="3.30.70.100">
    <property type="match status" value="1"/>
</dbReference>
<dbReference type="InterPro" id="IPR036873">
    <property type="entry name" value="Rhodanese-like_dom_sf"/>
</dbReference>
<dbReference type="InterPro" id="IPR022111">
    <property type="entry name" value="Rhodanese_C"/>
</dbReference>
<reference evidence="10 11" key="1">
    <citation type="submission" date="2017-12" db="EMBL/GenBank/DDBJ databases">
        <title>Sequencing, de novo assembly and annotation of complete genome of a new Thraustochytrid species, strain FCC1311.</title>
        <authorList>
            <person name="Sedici K."/>
            <person name="Godart F."/>
            <person name="Aiese Cigliano R."/>
            <person name="Sanseverino W."/>
            <person name="Barakat M."/>
            <person name="Ortet P."/>
            <person name="Marechal E."/>
            <person name="Cagnac O."/>
            <person name="Amato A."/>
        </authorList>
    </citation>
    <scope>NUCLEOTIDE SEQUENCE [LARGE SCALE GENOMIC DNA]</scope>
</reference>
<keyword evidence="7" id="KW-0694">RNA-binding</keyword>
<dbReference type="Pfam" id="PF12368">
    <property type="entry name" value="Rhodanese_C"/>
    <property type="match status" value="1"/>
</dbReference>
<dbReference type="Pfam" id="PF00581">
    <property type="entry name" value="Rhodanese"/>
    <property type="match status" value="1"/>
</dbReference>
<comment type="subcellular location">
    <subcellularLocation>
        <location evidence="1">Endoplasmic reticulum</location>
    </subcellularLocation>
    <subcellularLocation>
        <location evidence="2">Golgi apparatus</location>
    </subcellularLocation>
</comment>
<keyword evidence="11" id="KW-1185">Reference proteome</keyword>
<dbReference type="SMART" id="SM01399">
    <property type="entry name" value="Sybindin"/>
    <property type="match status" value="1"/>
</dbReference>
<gene>
    <name evidence="10" type="ORF">FCC1311_064922</name>
</gene>
<keyword evidence="5" id="KW-0931">ER-Golgi transport</keyword>
<dbReference type="InParanoid" id="A0A2R5GNS2"/>
<protein>
    <submittedName>
        <fullName evidence="10">Pseudouridine synthase</fullName>
    </submittedName>
</protein>
<dbReference type="GO" id="GO:0005783">
    <property type="term" value="C:endoplasmic reticulum"/>
    <property type="evidence" value="ECO:0007669"/>
    <property type="project" value="UniProtKB-SubCell"/>
</dbReference>
<dbReference type="InterPro" id="IPR020103">
    <property type="entry name" value="PsdUridine_synth_cat_dom_sf"/>
</dbReference>
<evidence type="ECO:0000256" key="6">
    <source>
        <dbReference type="ARBA" id="ARBA00023034"/>
    </source>
</evidence>
<evidence type="ECO:0000256" key="2">
    <source>
        <dbReference type="ARBA" id="ARBA00004555"/>
    </source>
</evidence>
<dbReference type="GO" id="GO:0016192">
    <property type="term" value="P:vesicle-mediated transport"/>
    <property type="evidence" value="ECO:0007669"/>
    <property type="project" value="UniProtKB-KW"/>
</dbReference>
<dbReference type="PROSITE" id="PS01129">
    <property type="entry name" value="PSI_RLU"/>
    <property type="match status" value="1"/>
</dbReference>
<feature type="region of interest" description="Disordered" evidence="8">
    <location>
        <begin position="502"/>
        <end position="526"/>
    </location>
</feature>
<dbReference type="InterPro" id="IPR040503">
    <property type="entry name" value="TRHO_N"/>
</dbReference>
<dbReference type="PROSITE" id="PS50889">
    <property type="entry name" value="S4"/>
    <property type="match status" value="1"/>
</dbReference>
<dbReference type="SMART" id="SM00450">
    <property type="entry name" value="RHOD"/>
    <property type="match status" value="1"/>
</dbReference>
<dbReference type="Proteomes" id="UP000241890">
    <property type="component" value="Unassembled WGS sequence"/>
</dbReference>
<dbReference type="Pfam" id="PF17773">
    <property type="entry name" value="UPF0176_N"/>
    <property type="match status" value="1"/>
</dbReference>
<keyword evidence="3" id="KW-0813">Transport</keyword>
<evidence type="ECO:0000256" key="8">
    <source>
        <dbReference type="SAM" id="MobiDB-lite"/>
    </source>
</evidence>
<dbReference type="PANTHER" id="PTHR43268:SF6">
    <property type="entry name" value="THIOSULFATE SULFURTRANSFERASE_RHODANESE-LIKE DOMAIN-CONTAINING PROTEIN 2"/>
    <property type="match status" value="1"/>
</dbReference>
<proteinExistence type="predicted"/>
<dbReference type="SUPFAM" id="SSF55120">
    <property type="entry name" value="Pseudouridine synthase"/>
    <property type="match status" value="1"/>
</dbReference>
<evidence type="ECO:0000313" key="10">
    <source>
        <dbReference type="EMBL" id="GBG30273.1"/>
    </source>
</evidence>
<dbReference type="GO" id="GO:0005794">
    <property type="term" value="C:Golgi apparatus"/>
    <property type="evidence" value="ECO:0007669"/>
    <property type="project" value="UniProtKB-SubCell"/>
</dbReference>
<dbReference type="SUPFAM" id="SSF52821">
    <property type="entry name" value="Rhodanese/Cell cycle control phosphatase"/>
    <property type="match status" value="1"/>
</dbReference>
<dbReference type="CDD" id="cd00165">
    <property type="entry name" value="S4"/>
    <property type="match status" value="1"/>
</dbReference>
<feature type="domain" description="Rhodanese" evidence="9">
    <location>
        <begin position="162"/>
        <end position="263"/>
    </location>
</feature>
<comment type="caution">
    <text evidence="10">The sequence shown here is derived from an EMBL/GenBank/DDBJ whole genome shotgun (WGS) entry which is preliminary data.</text>
</comment>
<evidence type="ECO:0000256" key="5">
    <source>
        <dbReference type="ARBA" id="ARBA00022892"/>
    </source>
</evidence>
<dbReference type="Pfam" id="PF04099">
    <property type="entry name" value="Sybindin"/>
    <property type="match status" value="1"/>
</dbReference>
<dbReference type="PANTHER" id="PTHR43268">
    <property type="entry name" value="THIOSULFATE SULFURTRANSFERASE/RHODANESE-LIKE DOMAIN-CONTAINING PROTEIN 2"/>
    <property type="match status" value="1"/>
</dbReference>
<dbReference type="AlphaFoldDB" id="A0A2R5GNS2"/>
<dbReference type="Gene3D" id="3.40.250.10">
    <property type="entry name" value="Rhodanese-like domain"/>
    <property type="match status" value="1"/>
</dbReference>
<evidence type="ECO:0000256" key="7">
    <source>
        <dbReference type="PROSITE-ProRule" id="PRU00182"/>
    </source>
</evidence>
<evidence type="ECO:0000256" key="3">
    <source>
        <dbReference type="ARBA" id="ARBA00022448"/>
    </source>
</evidence>
<dbReference type="EMBL" id="BEYU01000074">
    <property type="protein sequence ID" value="GBG30273.1"/>
    <property type="molecule type" value="Genomic_DNA"/>
</dbReference>
<dbReference type="GO" id="GO:0030008">
    <property type="term" value="C:TRAPP complex"/>
    <property type="evidence" value="ECO:0007669"/>
    <property type="project" value="InterPro"/>
</dbReference>
<dbReference type="Gene3D" id="3.30.2350.10">
    <property type="entry name" value="Pseudouridine synthase"/>
    <property type="match status" value="1"/>
</dbReference>
<evidence type="ECO:0000313" key="11">
    <source>
        <dbReference type="Proteomes" id="UP000241890"/>
    </source>
</evidence>
<evidence type="ECO:0000259" key="9">
    <source>
        <dbReference type="PROSITE" id="PS50206"/>
    </source>
</evidence>
<dbReference type="InterPro" id="IPR011012">
    <property type="entry name" value="Longin-like_dom_sf"/>
</dbReference>
<dbReference type="InterPro" id="IPR006145">
    <property type="entry name" value="PsdUridine_synth_RsuA/RluA"/>
</dbReference>
<dbReference type="InterPro" id="IPR006224">
    <property type="entry name" value="PsdUridine_synth_RluA-like_CS"/>
</dbReference>
<dbReference type="InterPro" id="IPR001763">
    <property type="entry name" value="Rhodanese-like_dom"/>
</dbReference>
<dbReference type="Pfam" id="PF00849">
    <property type="entry name" value="PseudoU_synth_2"/>
    <property type="match status" value="1"/>
</dbReference>
<dbReference type="InterPro" id="IPR020936">
    <property type="entry name" value="TrhO"/>
</dbReference>
<dbReference type="InterPro" id="IPR007233">
    <property type="entry name" value="TRAPPC"/>
</dbReference>
<keyword evidence="6" id="KW-0333">Golgi apparatus</keyword>
<accession>A0A2R5GNS2</accession>
<dbReference type="GO" id="GO:0009982">
    <property type="term" value="F:pseudouridine synthase activity"/>
    <property type="evidence" value="ECO:0007669"/>
    <property type="project" value="InterPro"/>
</dbReference>
<dbReference type="GO" id="GO:0003723">
    <property type="term" value="F:RNA binding"/>
    <property type="evidence" value="ECO:0007669"/>
    <property type="project" value="UniProtKB-KW"/>
</dbReference>
<organism evidence="10 11">
    <name type="scientific">Hondaea fermentalgiana</name>
    <dbReference type="NCBI Taxonomy" id="2315210"/>
    <lineage>
        <taxon>Eukaryota</taxon>
        <taxon>Sar</taxon>
        <taxon>Stramenopiles</taxon>
        <taxon>Bigyra</taxon>
        <taxon>Labyrinthulomycetes</taxon>
        <taxon>Thraustochytrida</taxon>
        <taxon>Thraustochytriidae</taxon>
        <taxon>Hondaea</taxon>
    </lineage>
</organism>
<name>A0A2R5GNS2_9STRA</name>
<dbReference type="SUPFAM" id="SSF64356">
    <property type="entry name" value="SNARE-like"/>
    <property type="match status" value="1"/>
</dbReference>
<dbReference type="PROSITE" id="PS50206">
    <property type="entry name" value="RHODANESE_3"/>
    <property type="match status" value="1"/>
</dbReference>
<evidence type="ECO:0000256" key="4">
    <source>
        <dbReference type="ARBA" id="ARBA00022824"/>
    </source>
</evidence>
<dbReference type="GO" id="GO:0001522">
    <property type="term" value="P:pseudouridine synthesis"/>
    <property type="evidence" value="ECO:0007669"/>
    <property type="project" value="InterPro"/>
</dbReference>
<dbReference type="CDD" id="cd14856">
    <property type="entry name" value="TRAPPC4_synbindin"/>
    <property type="match status" value="1"/>
</dbReference>
<dbReference type="Gene3D" id="3.30.450.70">
    <property type="match status" value="1"/>
</dbReference>
<sequence>MTYTILLFYKYVDISKAKDRKDGTASQLDEVQEWLRTAAERLGLSGRVIIATEGINGNLASEGPEGVETFCKELLELEPFKGQDIDFKLDTSEKQPFPDMVVKIKGEICSTGHAIPKQLIDAGKGGKHLTPKEFHETLKAYWAEPEAEGDEAQSDEAQKQSKEKELVVLDVRNDCEFKTGRFMTPDGAHQALNPSTHTYAQWVPEYASKNVDSWKDKKVLMYCTGGIRCEKASAYLRNKGCEDVSQLSGGIHRYLEEFGADGFFKGSNFVFDSRALQKPEGATVVGACFNCKAPTEAISKDRVCAVCRCTILACDDCRAKLLGVYYCDRHLFLRNAYEPFLDKFSDAEIDQLMVKLQECWDASPVSSNIRRSIKKQISRTQAFKEARQVASAAGAVATAAAAASTAAADAKTEEEASTKAAAVADKAVKRKAKQRVKWNTNPRCRSCGLIGPTDLLEFMGRKFSDPVLVCNGRCTGFASDTYENPYRSLEFMNLPDFEERVREASRSKKRARSSSDGTDEPLVGSKRHRIETQAEYAEVEYEKRVDPDSGLALRHVKPYFYEYHTFVKARWIGRELLDVYANEFSTHPVAYYKKAIELGLIRVNGKKVSPSQKLADKDRIDNLMHRHEPDVRYCAAEDMIVREDEDFVFVNKPASVSVHPCGSFRRNSLTFILAVEKKLTNLAPAHRLDRLTSGLVIMCKNSETAAQVTDAMMRRLTPEPLADPKADKSAGKIQKAYLARVTGKFPADEASLAAYREKLAGDLEAMKPEADRSEYLSAVGLKPPGVYFAAADDGTMLELNNVPGDNKAAVSVSWPLRCADAGSGIWECAKPSNAMDTSDQGVAKAAVDDAKPSMSRFRLLAYDEKSDTSLLQAEPLTGRTHQLRLHLSLLGHSICNDPNYGTQGNLTHVRAEQADPDAKVVEALEESKLAETEDREAAARALCVACTQGMDVAFKPIQTQVESLDLHAYSYKIRLPKRDPIACTTPLPDFAKAFVSNASAQLNSVQRSADLLGGNDTLRLASTFHSLYAIAAQISPVPGSSGIEVMQADTFCLHCFQTLTGIKFFVTADPGARDLDKFLRGVYELYADFVLKNPFYELDQVIKCDLFDIHLDALVKQTK</sequence>
<dbReference type="OrthoDB" id="424794at2759"/>
<evidence type="ECO:0000256" key="1">
    <source>
        <dbReference type="ARBA" id="ARBA00004240"/>
    </source>
</evidence>